<sequence length="701" mass="80490">MALHHRLSLWQKILLGIFCFPLLPIYVCVYCLCLKDEEKESERNEATVEHVERGLNQPTYVNASFRNRGFQYSEEQANQNRNKASDGQLENFKVISKGKGSNLSFSNRGFKEDEEDKSQQRSATSAGQKENVQIPSKDNWRVSFRNRVHKEDEVPVEPKKKKLEDKHITNYRYPWDRTSLKSLPIDLKAFEKLDAYAAKVTSNHTVDLLVKELLRYARTDLEKTRAIWIWISHHIEYDTEGLKNLSRVSCDPNDVLRTGRGVCAGYSSLFERMCSIAGVQCKSVSGYSKGAGYKTGQKFSGASTHAWNMVYLEESWHLLDSTWGAGTVSYNGPFTFGYNEFYFLTHPALFIGEHFPEYRKHQLLEPCILQDQFEKLVHCESHFYNMGLLSSLPDTCTVETVKGKVSFTLEGRQRLLFLFHLNKTETPGFMQLTEHGMKLDVYPQKTGEQILQIFAKREDSEGSYDWILDYKIICKSVDTNMKIPKCLHNPVGPSWLSEKAGLFQPSHQDPVIYTEDGCCTVSFALKGQLDVFATLESDEIKMTSDMKNRHIFQTQRKNNVEFRVRLPTSGTYVLCVNVKNPNADTYTSQCEYVIICTKRTVHWPKFPLTYGTWAKHYELLEPLDGILPENSNISFKLRVPDVTEVSVREGKNSFPLSLTDQGYWEGICHTGATQELTVTVCFKDKPNVYNFILQYQVGPKK</sequence>
<dbReference type="STRING" id="8355.A0A1L8GBJ4"/>
<keyword evidence="2" id="KW-1133">Transmembrane helix</keyword>
<evidence type="ECO:0000256" key="2">
    <source>
        <dbReference type="SAM" id="Phobius"/>
    </source>
</evidence>
<dbReference type="PANTHER" id="PTHR46333">
    <property type="entry name" value="CYTOKINESIS PROTEIN 3"/>
    <property type="match status" value="1"/>
</dbReference>
<dbReference type="Pfam" id="PF23265">
    <property type="entry name" value="Ig-like_KY"/>
    <property type="match status" value="2"/>
</dbReference>
<dbReference type="InterPro" id="IPR002931">
    <property type="entry name" value="Transglutaminase-like"/>
</dbReference>
<dbReference type="GeneID" id="108716371"/>
<keyword evidence="2" id="KW-0472">Membrane</keyword>
<dbReference type="GO" id="GO:0007517">
    <property type="term" value="P:muscle organ development"/>
    <property type="evidence" value="ECO:0000318"/>
    <property type="project" value="GO_Central"/>
</dbReference>
<dbReference type="Proteomes" id="UP000186698">
    <property type="component" value="Chromosome 5L"/>
</dbReference>
<evidence type="ECO:0000313" key="5">
    <source>
        <dbReference type="RefSeq" id="XP_041419429.1"/>
    </source>
</evidence>
<dbReference type="OrthoDB" id="6129702at2759"/>
<dbReference type="InterPro" id="IPR056564">
    <property type="entry name" value="Ig-like_KY"/>
</dbReference>
<dbReference type="InterPro" id="IPR052557">
    <property type="entry name" value="CAP/Cytokinesis_protein"/>
</dbReference>
<reference evidence="5" key="1">
    <citation type="submission" date="2025-08" db="UniProtKB">
        <authorList>
            <consortium name="RefSeq"/>
        </authorList>
    </citation>
    <scope>IDENTIFICATION</scope>
    <source>
        <strain evidence="5">J_2021</strain>
        <tissue evidence="5">Erythrocytes</tissue>
    </source>
</reference>
<proteinExistence type="predicted"/>
<feature type="domain" description="Transglutaminase-like" evidence="3">
    <location>
        <begin position="255"/>
        <end position="323"/>
    </location>
</feature>
<gene>
    <name evidence="5" type="primary">LOC108716371</name>
</gene>
<evidence type="ECO:0000259" key="3">
    <source>
        <dbReference type="SMART" id="SM00460"/>
    </source>
</evidence>
<feature type="compositionally biased region" description="Polar residues" evidence="1">
    <location>
        <begin position="120"/>
        <end position="136"/>
    </location>
</feature>
<evidence type="ECO:0000313" key="4">
    <source>
        <dbReference type="Proteomes" id="UP000186698"/>
    </source>
</evidence>
<evidence type="ECO:0000256" key="1">
    <source>
        <dbReference type="SAM" id="MobiDB-lite"/>
    </source>
</evidence>
<feature type="region of interest" description="Disordered" evidence="1">
    <location>
        <begin position="103"/>
        <end position="136"/>
    </location>
</feature>
<keyword evidence="2" id="KW-0812">Transmembrane</keyword>
<dbReference type="RefSeq" id="XP_041419429.1">
    <property type="nucleotide sequence ID" value="XM_041563495.1"/>
</dbReference>
<dbReference type="OMA" id="ICHTGAT"/>
<name>A0A1L8GBJ4_XENLA</name>
<dbReference type="PANTHER" id="PTHR46333:SF6">
    <property type="entry name" value="KYPHOSCOLIOSIS PEPTIDASE"/>
    <property type="match status" value="1"/>
</dbReference>
<dbReference type="PaxDb" id="8355-A0A1L8GBJ4"/>
<dbReference type="AlphaFoldDB" id="A0A1L8GBJ4"/>
<protein>
    <submittedName>
        <fullName evidence="5">Kyphoscoliosis peptidase isoform X1</fullName>
    </submittedName>
</protein>
<feature type="transmembrane region" description="Helical" evidence="2">
    <location>
        <begin position="13"/>
        <end position="33"/>
    </location>
</feature>
<accession>A0A1L8GBJ4</accession>
<dbReference type="SMART" id="SM00460">
    <property type="entry name" value="TGc"/>
    <property type="match status" value="1"/>
</dbReference>
<keyword evidence="4" id="KW-1185">Reference proteome</keyword>
<dbReference type="SUPFAM" id="SSF54001">
    <property type="entry name" value="Cysteine proteinases"/>
    <property type="match status" value="1"/>
</dbReference>
<dbReference type="InterPro" id="IPR038765">
    <property type="entry name" value="Papain-like_cys_pep_sf"/>
</dbReference>
<dbReference type="GO" id="GO:0007528">
    <property type="term" value="P:neuromuscular junction development"/>
    <property type="evidence" value="ECO:0000318"/>
    <property type="project" value="GO_Central"/>
</dbReference>
<organism evidence="4 5">
    <name type="scientific">Xenopus laevis</name>
    <name type="common">African clawed frog</name>
    <dbReference type="NCBI Taxonomy" id="8355"/>
    <lineage>
        <taxon>Eukaryota</taxon>
        <taxon>Metazoa</taxon>
        <taxon>Chordata</taxon>
        <taxon>Craniata</taxon>
        <taxon>Vertebrata</taxon>
        <taxon>Euteleostomi</taxon>
        <taxon>Amphibia</taxon>
        <taxon>Batrachia</taxon>
        <taxon>Anura</taxon>
        <taxon>Pipoidea</taxon>
        <taxon>Pipidae</taxon>
        <taxon>Xenopodinae</taxon>
        <taxon>Xenopus</taxon>
        <taxon>Xenopus</taxon>
    </lineage>
</organism>
<dbReference type="Pfam" id="PF01841">
    <property type="entry name" value="Transglut_core"/>
    <property type="match status" value="1"/>
</dbReference>
<dbReference type="Gene3D" id="3.10.620.30">
    <property type="match status" value="1"/>
</dbReference>
<dbReference type="GO" id="GO:0005737">
    <property type="term" value="C:cytoplasm"/>
    <property type="evidence" value="ECO:0000318"/>
    <property type="project" value="GO_Central"/>
</dbReference>